<keyword evidence="4" id="KW-1185">Reference proteome</keyword>
<dbReference type="SUPFAM" id="SSF48452">
    <property type="entry name" value="TPR-like"/>
    <property type="match status" value="1"/>
</dbReference>
<comment type="similarity">
    <text evidence="1">Belongs to the UPF0162 family.</text>
</comment>
<dbReference type="InterPro" id="IPR011990">
    <property type="entry name" value="TPR-like_helical_dom_sf"/>
</dbReference>
<name>A0ABT0CC75_THEVL</name>
<dbReference type="InterPro" id="IPR032698">
    <property type="entry name" value="SirB1_N"/>
</dbReference>
<reference evidence="3" key="1">
    <citation type="submission" date="2021-02" db="EMBL/GenBank/DDBJ databases">
        <title>The CRISPR/cas machinery reduction and long-range gene transfer in the hot spring cyanobacterium Synechococcus.</title>
        <authorList>
            <person name="Dvorak P."/>
            <person name="Jahodarova E."/>
            <person name="Hasler P."/>
            <person name="Poulickova A."/>
        </authorList>
    </citation>
    <scope>NUCLEOTIDE SEQUENCE</scope>
    <source>
        <strain evidence="3">Rupite</strain>
    </source>
</reference>
<gene>
    <name evidence="3" type="ORF">JX360_10845</name>
</gene>
<feature type="domain" description="Protein SirB1 N-terminal" evidence="2">
    <location>
        <begin position="39"/>
        <end position="191"/>
    </location>
</feature>
<accession>A0ABT0CC75</accession>
<comment type="caution">
    <text evidence="3">The sequence shown here is derived from an EMBL/GenBank/DDBJ whole genome shotgun (WGS) entry which is preliminary data.</text>
</comment>
<dbReference type="EMBL" id="JAFIRA010000027">
    <property type="protein sequence ID" value="MCJ2543399.1"/>
    <property type="molecule type" value="Genomic_DNA"/>
</dbReference>
<organism evidence="3 4">
    <name type="scientific">Thermostichus vulcanus str. 'Rupite'</name>
    <dbReference type="NCBI Taxonomy" id="2813851"/>
    <lineage>
        <taxon>Bacteria</taxon>
        <taxon>Bacillati</taxon>
        <taxon>Cyanobacteriota</taxon>
        <taxon>Cyanophyceae</taxon>
        <taxon>Thermostichales</taxon>
        <taxon>Thermostichaceae</taxon>
        <taxon>Thermostichus</taxon>
    </lineage>
</organism>
<evidence type="ECO:0000259" key="2">
    <source>
        <dbReference type="Pfam" id="PF13369"/>
    </source>
</evidence>
<sequence length="281" mass="32647">MSVAARERFTAEIQADPIDLGRAALWIAQEAYPDLDVEEYWAALDEMAAELQERLPPERYPMRILKTLNHYLFEDLGFRGNRQDYYDPRNSFLNEVIDRRTGIPITLSVLYLELARRVDFPMTGVGMPGHFLVRPLFEGSEIFVDPFHQGEILFPEDCQERLSQIYGPGIPLQEHYLQPTSSRMILVRLLNNLKQIYLSRADLEPALAAVERILLLTPEALPQLRDRGLLYYQLGRWQQARQDLKAYLQHLQQAPLPVETHRADERLIGEILQRLETHPDC</sequence>
<dbReference type="PANTHER" id="PTHR31350:SF21">
    <property type="entry name" value="F-BOX ONLY PROTEIN 21"/>
    <property type="match status" value="1"/>
</dbReference>
<dbReference type="Proteomes" id="UP000830835">
    <property type="component" value="Unassembled WGS sequence"/>
</dbReference>
<dbReference type="RefSeq" id="WP_244350701.1">
    <property type="nucleotide sequence ID" value="NZ_JAFIRA010000027.1"/>
</dbReference>
<evidence type="ECO:0000256" key="1">
    <source>
        <dbReference type="ARBA" id="ARBA00007100"/>
    </source>
</evidence>
<dbReference type="Pfam" id="PF13369">
    <property type="entry name" value="Transglut_core2"/>
    <property type="match status" value="1"/>
</dbReference>
<evidence type="ECO:0000313" key="4">
    <source>
        <dbReference type="Proteomes" id="UP000830835"/>
    </source>
</evidence>
<dbReference type="PANTHER" id="PTHR31350">
    <property type="entry name" value="SI:DKEY-261L7.2"/>
    <property type="match status" value="1"/>
</dbReference>
<protein>
    <submittedName>
        <fullName evidence="3">Transglutaminase family protein</fullName>
    </submittedName>
</protein>
<evidence type="ECO:0000313" key="3">
    <source>
        <dbReference type="EMBL" id="MCJ2543399.1"/>
    </source>
</evidence>
<dbReference type="Gene3D" id="1.25.40.10">
    <property type="entry name" value="Tetratricopeptide repeat domain"/>
    <property type="match status" value="1"/>
</dbReference>
<dbReference type="Pfam" id="PF13371">
    <property type="entry name" value="TPR_9"/>
    <property type="match status" value="1"/>
</dbReference>
<proteinExistence type="inferred from homology"/>